<feature type="region of interest" description="Disordered" evidence="1">
    <location>
        <begin position="175"/>
        <end position="234"/>
    </location>
</feature>
<keyword evidence="3" id="KW-1185">Reference proteome</keyword>
<reference evidence="2 3" key="1">
    <citation type="submission" date="2019-01" db="EMBL/GenBank/DDBJ databases">
        <title>Nuclear Genome Assembly of the Microalgal Biofuel strain Nannochloropsis salina CCMP1776.</title>
        <authorList>
            <person name="Hovde B."/>
        </authorList>
    </citation>
    <scope>NUCLEOTIDE SEQUENCE [LARGE SCALE GENOMIC DNA]</scope>
    <source>
        <strain evidence="2 3">CCMP1776</strain>
    </source>
</reference>
<sequence>MSFSAERGEWRLAHHFGIREVGREGQRRREGNVVTNGVFGALAKNNGGIAHIHTAHLALLPQRIRLLSTHASHPSLLAAATAALSPALRHGLGQDSTLTDLQWLSHWSQVTFTQLFHALRREEGGKEGASLPGWRRSWKRRHKRRRAMQVQILPDYAGRGGGGGRGAKARFLCPLSPRSNHHPPDELATGKREVDRTQEEGKRGTKKEGKEEGEGRHDNRGRGGFGVRVGWSHM</sequence>
<feature type="compositionally biased region" description="Basic and acidic residues" evidence="1">
    <location>
        <begin position="182"/>
        <end position="221"/>
    </location>
</feature>
<gene>
    <name evidence="2" type="ORF">NSK_006191</name>
</gene>
<name>A0A4D9CY52_9STRA</name>
<evidence type="ECO:0000313" key="3">
    <source>
        <dbReference type="Proteomes" id="UP000355283"/>
    </source>
</evidence>
<accession>A0A4D9CY52</accession>
<comment type="caution">
    <text evidence="2">The sequence shown here is derived from an EMBL/GenBank/DDBJ whole genome shotgun (WGS) entry which is preliminary data.</text>
</comment>
<evidence type="ECO:0000313" key="2">
    <source>
        <dbReference type="EMBL" id="TFJ82513.1"/>
    </source>
</evidence>
<evidence type="ECO:0000256" key="1">
    <source>
        <dbReference type="SAM" id="MobiDB-lite"/>
    </source>
</evidence>
<organism evidence="2 3">
    <name type="scientific">Nannochloropsis salina CCMP1776</name>
    <dbReference type="NCBI Taxonomy" id="1027361"/>
    <lineage>
        <taxon>Eukaryota</taxon>
        <taxon>Sar</taxon>
        <taxon>Stramenopiles</taxon>
        <taxon>Ochrophyta</taxon>
        <taxon>Eustigmatophyceae</taxon>
        <taxon>Eustigmatales</taxon>
        <taxon>Monodopsidaceae</taxon>
        <taxon>Microchloropsis</taxon>
        <taxon>Microchloropsis salina</taxon>
    </lineage>
</organism>
<dbReference type="EMBL" id="SDOX01000101">
    <property type="protein sequence ID" value="TFJ82513.1"/>
    <property type="molecule type" value="Genomic_DNA"/>
</dbReference>
<dbReference type="AlphaFoldDB" id="A0A4D9CY52"/>
<protein>
    <submittedName>
        <fullName evidence="2">Uncharacterized protein</fullName>
    </submittedName>
</protein>
<dbReference type="Proteomes" id="UP000355283">
    <property type="component" value="Unassembled WGS sequence"/>
</dbReference>
<proteinExistence type="predicted"/>